<protein>
    <submittedName>
        <fullName evidence="2">T9SS type A sorting domain-containing protein</fullName>
    </submittedName>
</protein>
<evidence type="ECO:0000259" key="1">
    <source>
        <dbReference type="Pfam" id="PF18962"/>
    </source>
</evidence>
<proteinExistence type="predicted"/>
<dbReference type="Gene3D" id="2.60.40.10">
    <property type="entry name" value="Immunoglobulins"/>
    <property type="match status" value="1"/>
</dbReference>
<dbReference type="InterPro" id="IPR008979">
    <property type="entry name" value="Galactose-bd-like_sf"/>
</dbReference>
<name>A0A6C0GTL9_9BACT</name>
<dbReference type="RefSeq" id="WP_162446831.1">
    <property type="nucleotide sequence ID" value="NZ_CP048222.1"/>
</dbReference>
<evidence type="ECO:0000313" key="2">
    <source>
        <dbReference type="EMBL" id="QHT70883.1"/>
    </source>
</evidence>
<reference evidence="2 3" key="1">
    <citation type="submission" date="2020-01" db="EMBL/GenBank/DDBJ databases">
        <authorList>
            <person name="Kim M.K."/>
        </authorList>
    </citation>
    <scope>NUCLEOTIDE SEQUENCE [LARGE SCALE GENOMIC DNA]</scope>
    <source>
        <strain evidence="2 3">172606-1</strain>
    </source>
</reference>
<keyword evidence="3" id="KW-1185">Reference proteome</keyword>
<dbReference type="SUPFAM" id="SSF49785">
    <property type="entry name" value="Galactose-binding domain-like"/>
    <property type="match status" value="1"/>
</dbReference>
<dbReference type="Pfam" id="PF18962">
    <property type="entry name" value="Por_Secre_tail"/>
    <property type="match status" value="1"/>
</dbReference>
<dbReference type="Gene3D" id="2.60.120.260">
    <property type="entry name" value="Galactose-binding domain-like"/>
    <property type="match status" value="1"/>
</dbReference>
<dbReference type="CDD" id="cd02795">
    <property type="entry name" value="CBM6-CBM35-CBM36_like"/>
    <property type="match status" value="1"/>
</dbReference>
<sequence>MKHQLQNPALKSSLYMKIPLIVLLTLLTIIQAFSQSGLHYTPEEITIWKQRANSTATQNTKNYRIAGDVQTNSPGDWERIKNRARLFLADPDYERYNGPNPSSSRTYIIVGDGPEPEYSAYTRRDIVTGTAYPANTTPPTGVVTVTLESGEVKGTLIRDAAFYYLITGDTQYRDAVRTELLAQAAVSNLDLSNTTRWQYDKLTDDAPGFTIAEWFTTYYFAYDYIKHTLSNSDKATLDEWFLNAAVFFKNNINYYIDGLFSNRSTNDNNDNYTINPQQQYRLSDTQGGPRVTHYNGYITYSFHRYFNNRRASAVRLYAMVGLGQNNTTLKTEAKKFVKDWLAYGVFPDGTPGDFERWSTTLPDLGWAYGMCITSICADIAEHFARQGDTDLFTHIENTGAAGGSNPNGNTSGGNKTILKTVQHLLQYQDGTLTRYGTDQPANTTTAYRIDGVNTASNWNSTFDTWFAKVNQYFKDDDIKAAYLRTNSGLSGYPSVNDNPRLANIGSNQPWSGVWQVYPGILFMSGQMEDLANPYLQVNITAPANNAIFPANSNIVINATATTPLGSVTKVEFYQGTTKLGEDSNSPYTYTWNNVAVGDYVLTAKAISSLPNVTRMSSSINISVGNTITRYEAETNYSNVTEGTATTSGTVLGVNCIDLSDGKYLRLADIGDKARINFSITQAGTYRIIARVRSGDVNGNQRYWPSGYIFTVNGTAATFTGDATTISSTASSCLGTSWWGNMQTANITLSTGSHYISIEANKTQGGIDYIEIEKISTGNRLSSSIDEEIAQTISIYPNPFSDTFTLNMGKSLNGVIDVMIVDVVGKIHYQASKFISTGKSEKTLMLSGKYLKQGVYFVKVTYEKDKQQVIRVIKQ</sequence>
<dbReference type="NCBIfam" id="TIGR04183">
    <property type="entry name" value="Por_Secre_tail"/>
    <property type="match status" value="1"/>
</dbReference>
<dbReference type="EMBL" id="CP048222">
    <property type="protein sequence ID" value="QHT70883.1"/>
    <property type="molecule type" value="Genomic_DNA"/>
</dbReference>
<dbReference type="KEGG" id="rhoz:GXP67_31665"/>
<dbReference type="Proteomes" id="UP000480178">
    <property type="component" value="Chromosome"/>
</dbReference>
<dbReference type="SUPFAM" id="SSF48230">
    <property type="entry name" value="Chondroitin AC/alginate lyase"/>
    <property type="match status" value="1"/>
</dbReference>
<dbReference type="InterPro" id="IPR008929">
    <property type="entry name" value="Chondroitin_lyas"/>
</dbReference>
<dbReference type="Pfam" id="PF17957">
    <property type="entry name" value="Big_7"/>
    <property type="match status" value="1"/>
</dbReference>
<dbReference type="InterPro" id="IPR013783">
    <property type="entry name" value="Ig-like_fold"/>
</dbReference>
<accession>A0A6C0GTL9</accession>
<gene>
    <name evidence="2" type="ORF">GXP67_31665</name>
</gene>
<evidence type="ECO:0000313" key="3">
    <source>
        <dbReference type="Proteomes" id="UP000480178"/>
    </source>
</evidence>
<organism evidence="2 3">
    <name type="scientific">Rhodocytophaga rosea</name>
    <dbReference type="NCBI Taxonomy" id="2704465"/>
    <lineage>
        <taxon>Bacteria</taxon>
        <taxon>Pseudomonadati</taxon>
        <taxon>Bacteroidota</taxon>
        <taxon>Cytophagia</taxon>
        <taxon>Cytophagales</taxon>
        <taxon>Rhodocytophagaceae</taxon>
        <taxon>Rhodocytophaga</taxon>
    </lineage>
</organism>
<dbReference type="InterPro" id="IPR026444">
    <property type="entry name" value="Secre_tail"/>
</dbReference>
<dbReference type="Gene3D" id="1.50.10.100">
    <property type="entry name" value="Chondroitin AC/alginate lyase"/>
    <property type="match status" value="1"/>
</dbReference>
<feature type="domain" description="Secretion system C-terminal sorting" evidence="1">
    <location>
        <begin position="794"/>
        <end position="866"/>
    </location>
</feature>
<dbReference type="AlphaFoldDB" id="A0A6C0GTL9"/>